<sequence length="277" mass="28991">MASAMATCHLRPARAGSPLRVAAIDWAMAETAIMLGHAPVAMAELLAFRTSTPAPPPASTIDLGLRGAPNLEAVTLADPDLILSSNYYTFIEPQLSRIAPVYAQTLFTAGDPPLPRLLALVTSLAARIGIDGTVALAQANETLDSLAQRLSANHGTPCLLVEIGDSRHVRVFGDDSLFGGILTRLGLRNAWAEGTQFSFAAPVPIASLARFTQARIITVGDIPPQVTRGLGASALWNALPAVQAGRVSHLPDMNGFGGLPSGLFFADRLTAALEAQL</sequence>
<comment type="similarity">
    <text evidence="2">Belongs to the bacterial solute-binding protein 8 family.</text>
</comment>
<accession>F9YBA0</accession>
<dbReference type="InterPro" id="IPR002491">
    <property type="entry name" value="ABC_transptr_periplasmic_BD"/>
</dbReference>
<proteinExistence type="inferred from homology"/>
<evidence type="ECO:0000256" key="5">
    <source>
        <dbReference type="ARBA" id="ARBA00022729"/>
    </source>
</evidence>
<dbReference type="AlphaFoldDB" id="F9YBA0"/>
<evidence type="ECO:0000313" key="8">
    <source>
        <dbReference type="Proteomes" id="UP000000692"/>
    </source>
</evidence>
<reference evidence="7 8" key="1">
    <citation type="journal article" date="2011" name="J. Bacteriol.">
        <title>Complete genome sequence of the industrial strain Ketogulonicigenium vulgare WSH-001.</title>
        <authorList>
            <person name="Liu L."/>
            <person name="Li Y."/>
            <person name="Zhang J."/>
            <person name="Zhou Z."/>
            <person name="Liu J."/>
            <person name="Li X."/>
            <person name="Zhou J."/>
            <person name="Du G."/>
            <person name="Wang L."/>
            <person name="Chen J."/>
        </authorList>
    </citation>
    <scope>NUCLEOTIDE SEQUENCE [LARGE SCALE GENOMIC DNA]</scope>
    <source>
        <strain evidence="7 8">WSH-001</strain>
        <plasmid evidence="8">pKVU_100</plasmid>
    </source>
</reference>
<feature type="domain" description="Fe/B12 periplasmic-binding" evidence="6">
    <location>
        <begin position="20"/>
        <end position="277"/>
    </location>
</feature>
<keyword evidence="8" id="KW-1185">Reference proteome</keyword>
<evidence type="ECO:0000256" key="4">
    <source>
        <dbReference type="ARBA" id="ARBA00022496"/>
    </source>
</evidence>
<dbReference type="SUPFAM" id="SSF53807">
    <property type="entry name" value="Helical backbone' metal receptor"/>
    <property type="match status" value="1"/>
</dbReference>
<dbReference type="GO" id="GO:1901678">
    <property type="term" value="P:iron coordination entity transport"/>
    <property type="evidence" value="ECO:0007669"/>
    <property type="project" value="UniProtKB-ARBA"/>
</dbReference>
<comment type="subcellular location">
    <subcellularLocation>
        <location evidence="1">Cell envelope</location>
    </subcellularLocation>
</comment>
<keyword evidence="5" id="KW-0732">Signal</keyword>
<dbReference type="HOGENOM" id="CLU_038034_10_0_5"/>
<evidence type="ECO:0000259" key="6">
    <source>
        <dbReference type="PROSITE" id="PS50983"/>
    </source>
</evidence>
<dbReference type="KEGG" id="kvl:KVU_PA0235"/>
<protein>
    <submittedName>
        <fullName evidence="7">ABC Fe+3 hydroxamate (Ferrichrome) transporter, periplasmicsiderophore binding protein</fullName>
    </submittedName>
</protein>
<dbReference type="Gene3D" id="3.40.50.1980">
    <property type="entry name" value="Nitrogenase molybdenum iron protein domain"/>
    <property type="match status" value="2"/>
</dbReference>
<geneLocation type="plasmid" evidence="8">
    <name>pKVU_100</name>
</geneLocation>
<dbReference type="Pfam" id="PF01497">
    <property type="entry name" value="Peripla_BP_2"/>
    <property type="match status" value="1"/>
</dbReference>
<dbReference type="PATRIC" id="fig|759362.5.peg.2929"/>
<dbReference type="CDD" id="cd01146">
    <property type="entry name" value="FhuD"/>
    <property type="match status" value="1"/>
</dbReference>
<dbReference type="GO" id="GO:0030288">
    <property type="term" value="C:outer membrane-bounded periplasmic space"/>
    <property type="evidence" value="ECO:0007669"/>
    <property type="project" value="TreeGrafter"/>
</dbReference>
<dbReference type="EMBL" id="CP002019">
    <property type="protein sequence ID" value="AEM42652.1"/>
    <property type="molecule type" value="Genomic_DNA"/>
</dbReference>
<keyword evidence="3" id="KW-0813">Transport</keyword>
<evidence type="ECO:0000313" key="7">
    <source>
        <dbReference type="EMBL" id="AEM42652.1"/>
    </source>
</evidence>
<evidence type="ECO:0000256" key="1">
    <source>
        <dbReference type="ARBA" id="ARBA00004196"/>
    </source>
</evidence>
<keyword evidence="4" id="KW-0410">Iron transport</keyword>
<dbReference type="PANTHER" id="PTHR30532:SF1">
    <property type="entry name" value="IRON(3+)-HYDROXAMATE-BINDING PROTEIN FHUD"/>
    <property type="match status" value="1"/>
</dbReference>
<dbReference type="PROSITE" id="PS50983">
    <property type="entry name" value="FE_B12_PBP"/>
    <property type="match status" value="1"/>
</dbReference>
<name>F9YBA0_KETVW</name>
<keyword evidence="7" id="KW-0614">Plasmid</keyword>
<evidence type="ECO:0000256" key="3">
    <source>
        <dbReference type="ARBA" id="ARBA00022448"/>
    </source>
</evidence>
<dbReference type="PRINTS" id="PR01715">
    <property type="entry name" value="FERRIBNDNGPP"/>
</dbReference>
<dbReference type="OrthoDB" id="8370650at2"/>
<organism evidence="7 8">
    <name type="scientific">Ketogulonicigenium vulgare (strain WSH-001)</name>
    <dbReference type="NCBI Taxonomy" id="759362"/>
    <lineage>
        <taxon>Bacteria</taxon>
        <taxon>Pseudomonadati</taxon>
        <taxon>Pseudomonadota</taxon>
        <taxon>Alphaproteobacteria</taxon>
        <taxon>Rhodobacterales</taxon>
        <taxon>Roseobacteraceae</taxon>
        <taxon>Ketogulonicigenium</taxon>
    </lineage>
</organism>
<evidence type="ECO:0000256" key="2">
    <source>
        <dbReference type="ARBA" id="ARBA00008814"/>
    </source>
</evidence>
<dbReference type="Proteomes" id="UP000000692">
    <property type="component" value="Plasmid 1"/>
</dbReference>
<dbReference type="PANTHER" id="PTHR30532">
    <property type="entry name" value="IRON III DICITRATE-BINDING PERIPLASMIC PROTEIN"/>
    <property type="match status" value="1"/>
</dbReference>
<dbReference type="InterPro" id="IPR051313">
    <property type="entry name" value="Bact_iron-sidero_bind"/>
</dbReference>
<keyword evidence="4" id="KW-0406">Ion transport</keyword>
<gene>
    <name evidence="7" type="primary">fhuD</name>
    <name evidence="7" type="ordered locus">KVU_PA0235</name>
</gene>
<keyword evidence="4" id="KW-0408">Iron</keyword>